<keyword evidence="10 15" id="KW-0862">Zinc</keyword>
<evidence type="ECO:0000256" key="8">
    <source>
        <dbReference type="ARBA" id="ARBA00022723"/>
    </source>
</evidence>
<feature type="transmembrane region" description="Helical" evidence="17">
    <location>
        <begin position="770"/>
        <end position="791"/>
    </location>
</feature>
<dbReference type="GeneID" id="39576926"/>
<feature type="transmembrane region" description="Helical" evidence="17">
    <location>
        <begin position="539"/>
        <end position="559"/>
    </location>
</feature>
<evidence type="ECO:0000256" key="1">
    <source>
        <dbReference type="ARBA" id="ARBA00001947"/>
    </source>
</evidence>
<feature type="transmembrane region" description="Helical" evidence="17">
    <location>
        <begin position="571"/>
        <end position="591"/>
    </location>
</feature>
<evidence type="ECO:0000256" key="17">
    <source>
        <dbReference type="SAM" id="Phobius"/>
    </source>
</evidence>
<evidence type="ECO:0000256" key="7">
    <source>
        <dbReference type="ARBA" id="ARBA00022692"/>
    </source>
</evidence>
<evidence type="ECO:0000256" key="10">
    <source>
        <dbReference type="ARBA" id="ARBA00022833"/>
    </source>
</evidence>
<name>A0A3N2PLZ0_SODAK</name>
<dbReference type="PANTHER" id="PTHR12147">
    <property type="entry name" value="METALLOPEPTIDASE M28 FAMILY MEMBER"/>
    <property type="match status" value="1"/>
</dbReference>
<evidence type="ECO:0000256" key="16">
    <source>
        <dbReference type="SAM" id="MobiDB-lite"/>
    </source>
</evidence>
<keyword evidence="5" id="KW-0926">Vacuole</keyword>
<comment type="similarity">
    <text evidence="4 15">Belongs to the peptidase M28 family.</text>
</comment>
<dbReference type="InterPro" id="IPR007484">
    <property type="entry name" value="Peptidase_M28"/>
</dbReference>
<dbReference type="EMBL" id="ML119061">
    <property type="protein sequence ID" value="ROT35543.1"/>
    <property type="molecule type" value="Genomic_DNA"/>
</dbReference>
<dbReference type="CDD" id="cd03875">
    <property type="entry name" value="M28_Fxna_like"/>
    <property type="match status" value="1"/>
</dbReference>
<dbReference type="RefSeq" id="XP_028463349.1">
    <property type="nucleotide sequence ID" value="XM_028608448.1"/>
</dbReference>
<dbReference type="InterPro" id="IPR053975">
    <property type="entry name" value="PFF1_C"/>
</dbReference>
<dbReference type="GO" id="GO:0046872">
    <property type="term" value="F:metal ion binding"/>
    <property type="evidence" value="ECO:0007669"/>
    <property type="project" value="UniProtKB-KW"/>
</dbReference>
<keyword evidence="14" id="KW-0325">Glycoprotein</keyword>
<feature type="region of interest" description="Disordered" evidence="16">
    <location>
        <begin position="601"/>
        <end position="669"/>
    </location>
</feature>
<comment type="cofactor">
    <cofactor evidence="1">
        <name>Zn(2+)</name>
        <dbReference type="ChEBI" id="CHEBI:29105"/>
    </cofactor>
</comment>
<evidence type="ECO:0000259" key="18">
    <source>
        <dbReference type="Pfam" id="PF04389"/>
    </source>
</evidence>
<keyword evidence="8 15" id="KW-0479">Metal-binding</keyword>
<keyword evidence="11 17" id="KW-1133">Transmembrane helix</keyword>
<evidence type="ECO:0000259" key="19">
    <source>
        <dbReference type="Pfam" id="PF22250"/>
    </source>
</evidence>
<reference evidence="21 22" key="1">
    <citation type="journal article" date="2018" name="Mol. Ecol.">
        <title>The obligate alkalophilic soda-lake fungus Sodiomyces alkalinus has shifted to a protein diet.</title>
        <authorList>
            <person name="Grum-Grzhimaylo A.A."/>
            <person name="Falkoski D.L."/>
            <person name="van den Heuvel J."/>
            <person name="Valero-Jimenez C.A."/>
            <person name="Min B."/>
            <person name="Choi I.G."/>
            <person name="Lipzen A."/>
            <person name="Daum C.G."/>
            <person name="Aanen D.K."/>
            <person name="Tsang A."/>
            <person name="Henrissat B."/>
            <person name="Bilanenko E.N."/>
            <person name="de Vries R.P."/>
            <person name="van Kan J.A.L."/>
            <person name="Grigoriev I.V."/>
            <person name="Debets A.J.M."/>
        </authorList>
    </citation>
    <scope>NUCLEOTIDE SEQUENCE [LARGE SCALE GENOMIC DNA]</scope>
    <source>
        <strain evidence="21 22">F11</strain>
    </source>
</reference>
<evidence type="ECO:0000256" key="2">
    <source>
        <dbReference type="ARBA" id="ARBA00003273"/>
    </source>
</evidence>
<dbReference type="FunFam" id="3.40.630.10:FF:000057">
    <property type="entry name" value="Vacuolar membrane protease"/>
    <property type="match status" value="1"/>
</dbReference>
<organism evidence="21 22">
    <name type="scientific">Sodiomyces alkalinus (strain CBS 110278 / VKM F-3762 / F11)</name>
    <name type="common">Alkaliphilic filamentous fungus</name>
    <dbReference type="NCBI Taxonomy" id="1314773"/>
    <lineage>
        <taxon>Eukaryota</taxon>
        <taxon>Fungi</taxon>
        <taxon>Dikarya</taxon>
        <taxon>Ascomycota</taxon>
        <taxon>Pezizomycotina</taxon>
        <taxon>Sordariomycetes</taxon>
        <taxon>Hypocreomycetidae</taxon>
        <taxon>Glomerellales</taxon>
        <taxon>Plectosphaerellaceae</taxon>
        <taxon>Sodiomyces</taxon>
    </lineage>
</organism>
<dbReference type="EC" id="3.4.-.-" evidence="15"/>
<evidence type="ECO:0000259" key="20">
    <source>
        <dbReference type="Pfam" id="PF22251"/>
    </source>
</evidence>
<feature type="transmembrane region" description="Helical" evidence="17">
    <location>
        <begin position="418"/>
        <end position="441"/>
    </location>
</feature>
<evidence type="ECO:0000256" key="11">
    <source>
        <dbReference type="ARBA" id="ARBA00022989"/>
    </source>
</evidence>
<dbReference type="GO" id="GO:0006508">
    <property type="term" value="P:proteolysis"/>
    <property type="evidence" value="ECO:0007669"/>
    <property type="project" value="UniProtKB-KW"/>
</dbReference>
<dbReference type="STRING" id="1314773.A0A3N2PLZ0"/>
<evidence type="ECO:0000256" key="13">
    <source>
        <dbReference type="ARBA" id="ARBA00023136"/>
    </source>
</evidence>
<dbReference type="OrthoDB" id="76293at2759"/>
<feature type="transmembrane region" description="Helical" evidence="17">
    <location>
        <begin position="506"/>
        <end position="524"/>
    </location>
</feature>
<feature type="region of interest" description="Disordered" evidence="16">
    <location>
        <begin position="99"/>
        <end position="120"/>
    </location>
</feature>
<feature type="region of interest" description="Disordered" evidence="16">
    <location>
        <begin position="968"/>
        <end position="991"/>
    </location>
</feature>
<gene>
    <name evidence="21" type="ORF">SODALDRAFT_284133</name>
</gene>
<feature type="transmembrane region" description="Helical" evidence="17">
    <location>
        <begin position="14"/>
        <end position="32"/>
    </location>
</feature>
<dbReference type="Gene3D" id="3.40.630.10">
    <property type="entry name" value="Zn peptidases"/>
    <property type="match status" value="1"/>
</dbReference>
<comment type="subcellular location">
    <subcellularLocation>
        <location evidence="3">Vacuole membrane</location>
        <topology evidence="3">Multi-pass membrane protein</topology>
    </subcellularLocation>
</comment>
<evidence type="ECO:0000256" key="12">
    <source>
        <dbReference type="ARBA" id="ARBA00023049"/>
    </source>
</evidence>
<evidence type="ECO:0000313" key="21">
    <source>
        <dbReference type="EMBL" id="ROT35543.1"/>
    </source>
</evidence>
<feature type="transmembrane region" description="Helical" evidence="17">
    <location>
        <begin position="472"/>
        <end position="494"/>
    </location>
</feature>
<dbReference type="AlphaFoldDB" id="A0A3N2PLZ0"/>
<feature type="transmembrane region" description="Helical" evidence="17">
    <location>
        <begin position="709"/>
        <end position="731"/>
    </location>
</feature>
<dbReference type="SUPFAM" id="SSF53187">
    <property type="entry name" value="Zn-dependent exopeptidases"/>
    <property type="match status" value="1"/>
</dbReference>
<dbReference type="PANTHER" id="PTHR12147:SF58">
    <property type="entry name" value="VACUOLAR MEMBRANE PROTEASE"/>
    <property type="match status" value="1"/>
</dbReference>
<feature type="domain" description="Peptidase M28" evidence="18">
    <location>
        <begin position="193"/>
        <end position="366"/>
    </location>
</feature>
<evidence type="ECO:0000256" key="15">
    <source>
        <dbReference type="RuleBase" id="RU361240"/>
    </source>
</evidence>
<evidence type="ECO:0000313" key="22">
    <source>
        <dbReference type="Proteomes" id="UP000272025"/>
    </source>
</evidence>
<keyword evidence="13 17" id="KW-0472">Membrane</keyword>
<evidence type="ECO:0000256" key="6">
    <source>
        <dbReference type="ARBA" id="ARBA00022670"/>
    </source>
</evidence>
<keyword evidence="7 17" id="KW-0812">Transmembrane</keyword>
<evidence type="ECO:0000256" key="14">
    <source>
        <dbReference type="ARBA" id="ARBA00023180"/>
    </source>
</evidence>
<evidence type="ECO:0000256" key="5">
    <source>
        <dbReference type="ARBA" id="ARBA00022554"/>
    </source>
</evidence>
<dbReference type="Proteomes" id="UP000272025">
    <property type="component" value="Unassembled WGS sequence"/>
</dbReference>
<evidence type="ECO:0000256" key="3">
    <source>
        <dbReference type="ARBA" id="ARBA00004128"/>
    </source>
</evidence>
<comment type="function">
    <text evidence="2">May be involved in vacuolar sorting and osmoregulation.</text>
</comment>
<dbReference type="GO" id="GO:0005774">
    <property type="term" value="C:vacuolar membrane"/>
    <property type="evidence" value="ECO:0007669"/>
    <property type="project" value="UniProtKB-SubCell"/>
</dbReference>
<feature type="transmembrane region" description="Helical" evidence="17">
    <location>
        <begin position="743"/>
        <end position="764"/>
    </location>
</feature>
<protein>
    <recommendedName>
        <fullName evidence="15">Peptide hydrolase</fullName>
        <ecNumber evidence="15">3.4.-.-</ecNumber>
    </recommendedName>
</protein>
<keyword evidence="6 15" id="KW-0645">Protease</keyword>
<dbReference type="InterPro" id="IPR045175">
    <property type="entry name" value="M28_fam"/>
</dbReference>
<evidence type="ECO:0000256" key="4">
    <source>
        <dbReference type="ARBA" id="ARBA00010918"/>
    </source>
</evidence>
<dbReference type="InterPro" id="IPR048024">
    <property type="entry name" value="Fxna-like_M28_dom"/>
</dbReference>
<feature type="compositionally biased region" description="Basic and acidic residues" evidence="16">
    <location>
        <begin position="630"/>
        <end position="639"/>
    </location>
</feature>
<feature type="domain" description="Vacuolar membrane protease C-terminal" evidence="19">
    <location>
        <begin position="802"/>
        <end position="1042"/>
    </location>
</feature>
<keyword evidence="22" id="KW-1185">Reference proteome</keyword>
<feature type="compositionally biased region" description="Basic and acidic residues" evidence="16">
    <location>
        <begin position="648"/>
        <end position="663"/>
    </location>
</feature>
<proteinExistence type="inferred from homology"/>
<dbReference type="GO" id="GO:0008235">
    <property type="term" value="F:metalloexopeptidase activity"/>
    <property type="evidence" value="ECO:0007669"/>
    <property type="project" value="InterPro"/>
</dbReference>
<sequence length="1051" mass="116371">MKFRNPFGFTPGPVTFWTVVVYIAFIFPLVYIHEAVPPPPRSPTPSTGINLTEAWLDLTQITKHYHPYNSRANEQVGDYIAQRIEEILGRNGVDWTKEQSGEVRRHPNLRPESPAARLPAVRRSSGPAAAVFVDDLSNVTWATSVGMLGNRITGSGTYFEGTNKIVYVRGTEDEDGEWWKSGKTDMRVVGRGGVLVNAHYDSVASGYGATDDGMGCVSLLQMLSYFTTPGQQPKRGIVFLFNNAEEDGLLGAKAFACSPLLTFPTTFVNLEGAGAGGRAMLFRATDKEVTQSYRKARHPFGDVIASDGFSLGLIRSQTDYVVWEGVYGQRGLDIAFYRPRARYHTNQDDTRHASRASLWHMLSGSLAAVESLSHDTSGTFSGPRPDGDLHKVPSGTPSKGVWFDVFGKGFAVFALRGLFAWSLTLLIVSPLVLVLVTFILAKNDKYYFFARKVNTQDRDPDEPVTLGGFKGFLRFPLALVVSTGLTLASGFLIRKVNPMIIYSSEYAVWGMMLSLFYIALWTVVKGSSAVRPSALQRGFVHIWLFTLGWAMLVAVAVFADRFRIASGYPIVFLNSALFLSTLITLLELFALPSKQEFARSLHDDDRQADDDDGVSEGSHTDVLIAPTPGEMEHTYSSHEESDEEEPEPTERTPLRSAESRPDQTSRTTFGQAYRRSISAVSVASNDDEGRHKPFEREQPWSGRLPTWTWFLQLLILAPITILLFGQIGLVLSSSTQASGADGGDALFSYLAIAIFSVFVLLPLSPFLHRVTFHIPTVLFAVFLGTLIYNLVAFPFSANNRYKVYFQQDIFLDNGTTTVQITGIEKYVRMIMKELPSAAGKPVICEDSPGRSGLRNCRYDGSSVPPNLTEHLREGRSTSEDRYDGLVSVNITRSHRGRLNKATLKIDAQESKACKVSFDQPVSMFNIRGGAGLDSRFGQYPEEGVSVLQLFRRSWSGPWIVDVEWKDDATQSGERGGGIDVEPVEPAEDDHGTELRRRSVFGGKVECQWSDANLPGTMPAYDECLQYSPDWAAFSKYSVGLVQGIKRFSVRD</sequence>
<dbReference type="Pfam" id="PF22251">
    <property type="entry name" value="PFF1_TM"/>
    <property type="match status" value="1"/>
</dbReference>
<dbReference type="Pfam" id="PF22250">
    <property type="entry name" value="PFF1_C"/>
    <property type="match status" value="1"/>
</dbReference>
<dbReference type="InterPro" id="IPR053976">
    <property type="entry name" value="PFF1_TM"/>
</dbReference>
<evidence type="ECO:0000256" key="9">
    <source>
        <dbReference type="ARBA" id="ARBA00022801"/>
    </source>
</evidence>
<keyword evidence="9 15" id="KW-0378">Hydrolase</keyword>
<dbReference type="Pfam" id="PF04389">
    <property type="entry name" value="Peptidase_M28"/>
    <property type="match status" value="1"/>
</dbReference>
<feature type="domain" description="Vacuolar membrane protease transmembrane" evidence="20">
    <location>
        <begin position="473"/>
        <end position="774"/>
    </location>
</feature>
<keyword evidence="12 21" id="KW-0482">Metalloprotease</keyword>
<accession>A0A3N2PLZ0</accession>